<proteinExistence type="predicted"/>
<comment type="caution">
    <text evidence="1">The sequence shown here is derived from an EMBL/GenBank/DDBJ whole genome shotgun (WGS) entry which is preliminary data.</text>
</comment>
<evidence type="ECO:0000313" key="2">
    <source>
        <dbReference type="Proteomes" id="UP000016496"/>
    </source>
</evidence>
<protein>
    <submittedName>
        <fullName evidence="1">Uncharacterized protein</fullName>
    </submittedName>
</protein>
<evidence type="ECO:0000313" key="1">
    <source>
        <dbReference type="EMBL" id="ERI85869.1"/>
    </source>
</evidence>
<sequence>MLTIYTHRAIHIYSHAPMYTSHTSPIPTAKSVSAYTRQTPACLTV</sequence>
<organism evidence="1 2">
    <name type="scientific">Bacteroides pyogenes F0041</name>
    <dbReference type="NCBI Taxonomy" id="1321819"/>
    <lineage>
        <taxon>Bacteria</taxon>
        <taxon>Pseudomonadati</taxon>
        <taxon>Bacteroidota</taxon>
        <taxon>Bacteroidia</taxon>
        <taxon>Bacteroidales</taxon>
        <taxon>Bacteroidaceae</taxon>
        <taxon>Bacteroides</taxon>
    </lineage>
</organism>
<dbReference type="EMBL" id="AWSV01000069">
    <property type="protein sequence ID" value="ERI85869.1"/>
    <property type="molecule type" value="Genomic_DNA"/>
</dbReference>
<reference evidence="1 2" key="1">
    <citation type="submission" date="2013-08" db="EMBL/GenBank/DDBJ databases">
        <authorList>
            <person name="Weinstock G."/>
            <person name="Sodergren E."/>
            <person name="Wylie T."/>
            <person name="Fulton L."/>
            <person name="Fulton R."/>
            <person name="Fronick C."/>
            <person name="O'Laughlin M."/>
            <person name="Godfrey J."/>
            <person name="Miner T."/>
            <person name="Herter B."/>
            <person name="Appelbaum E."/>
            <person name="Cordes M."/>
            <person name="Lek S."/>
            <person name="Wollam A."/>
            <person name="Pepin K.H."/>
            <person name="Palsikar V.B."/>
            <person name="Mitreva M."/>
            <person name="Wilson R.K."/>
        </authorList>
    </citation>
    <scope>NUCLEOTIDE SEQUENCE [LARGE SCALE GENOMIC DNA]</scope>
    <source>
        <strain evidence="1 2">F0041</strain>
    </source>
</reference>
<dbReference type="HOGENOM" id="CLU_3196311_0_0_10"/>
<accession>U2C5V3</accession>
<gene>
    <name evidence="1" type="ORF">HMPREF1981_01276</name>
</gene>
<dbReference type="AlphaFoldDB" id="U2C5V3"/>
<dbReference type="Proteomes" id="UP000016496">
    <property type="component" value="Unassembled WGS sequence"/>
</dbReference>
<name>U2C5V3_9BACE</name>